<dbReference type="Proteomes" id="UP000650466">
    <property type="component" value="Unassembled WGS sequence"/>
</dbReference>
<dbReference type="Gene3D" id="1.20.1290.10">
    <property type="entry name" value="AhpD-like"/>
    <property type="match status" value="1"/>
</dbReference>
<organism evidence="2 3">
    <name type="scientific">Paenibacillus sedimenti</name>
    <dbReference type="NCBI Taxonomy" id="2770274"/>
    <lineage>
        <taxon>Bacteria</taxon>
        <taxon>Bacillati</taxon>
        <taxon>Bacillota</taxon>
        <taxon>Bacilli</taxon>
        <taxon>Bacillales</taxon>
        <taxon>Paenibacillaceae</taxon>
        <taxon>Paenibacillus</taxon>
    </lineage>
</organism>
<dbReference type="NCBIfam" id="TIGR00778">
    <property type="entry name" value="ahpD_dom"/>
    <property type="match status" value="1"/>
</dbReference>
<dbReference type="InterPro" id="IPR029032">
    <property type="entry name" value="AhpD-like"/>
</dbReference>
<proteinExistence type="predicted"/>
<keyword evidence="3" id="KW-1185">Reference proteome</keyword>
<evidence type="ECO:0000313" key="3">
    <source>
        <dbReference type="Proteomes" id="UP000650466"/>
    </source>
</evidence>
<feature type="domain" description="Carboxymuconolactone decarboxylase-like" evidence="1">
    <location>
        <begin position="18"/>
        <end position="96"/>
    </location>
</feature>
<reference evidence="2" key="1">
    <citation type="submission" date="2020-09" db="EMBL/GenBank/DDBJ databases">
        <title>Draft Genome Sequence of Paenibacillus sp. WST5.</title>
        <authorList>
            <person name="Bao Z."/>
        </authorList>
    </citation>
    <scope>NUCLEOTIDE SEQUENCE</scope>
    <source>
        <strain evidence="2">WST5</strain>
    </source>
</reference>
<evidence type="ECO:0000313" key="2">
    <source>
        <dbReference type="EMBL" id="MBD0384826.1"/>
    </source>
</evidence>
<gene>
    <name evidence="2" type="ORF">ICC18_32970</name>
</gene>
<dbReference type="GO" id="GO:0051920">
    <property type="term" value="F:peroxiredoxin activity"/>
    <property type="evidence" value="ECO:0007669"/>
    <property type="project" value="InterPro"/>
</dbReference>
<dbReference type="EMBL" id="JACVVD010000029">
    <property type="protein sequence ID" value="MBD0384826.1"/>
    <property type="molecule type" value="Genomic_DNA"/>
</dbReference>
<dbReference type="PANTHER" id="PTHR34846:SF10">
    <property type="entry name" value="CYTOPLASMIC PROTEIN"/>
    <property type="match status" value="1"/>
</dbReference>
<dbReference type="RefSeq" id="WP_188178584.1">
    <property type="nucleotide sequence ID" value="NZ_JACVVD010000029.1"/>
</dbReference>
<dbReference type="SUPFAM" id="SSF69118">
    <property type="entry name" value="AhpD-like"/>
    <property type="match status" value="1"/>
</dbReference>
<name>A0A926KX84_9BACL</name>
<dbReference type="Pfam" id="PF02627">
    <property type="entry name" value="CMD"/>
    <property type="match status" value="1"/>
</dbReference>
<accession>A0A926KX84</accession>
<dbReference type="PANTHER" id="PTHR34846">
    <property type="entry name" value="4-CARBOXYMUCONOLACTONE DECARBOXYLASE FAMILY PROTEIN (AFU_ORTHOLOGUE AFUA_6G11590)"/>
    <property type="match status" value="1"/>
</dbReference>
<evidence type="ECO:0000259" key="1">
    <source>
        <dbReference type="Pfam" id="PF02627"/>
    </source>
</evidence>
<dbReference type="AlphaFoldDB" id="A0A926KX84"/>
<dbReference type="InterPro" id="IPR003779">
    <property type="entry name" value="CMD-like"/>
</dbReference>
<protein>
    <submittedName>
        <fullName evidence="2">Carboxymuconolactone decarboxylase family protein</fullName>
    </submittedName>
</protein>
<comment type="caution">
    <text evidence="2">The sequence shown here is derived from an EMBL/GenBank/DDBJ whole genome shotgun (WGS) entry which is preliminary data.</text>
</comment>
<dbReference type="InterPro" id="IPR004675">
    <property type="entry name" value="AhpD_core"/>
</dbReference>
<sequence length="150" mass="17409">MSARFDIYQVMKLVPQGFKLLGELDAYTKSTDLDPKLRELVKFRASQINGCVYCLSYHAADTRNLGESEMRLYCLSAWEESHLYSEMEKAALELTEHVTLLPSLKVPDHVYHKVRKYFSETQYINLTMLIMMINSWNRLSIAMGFTPEAE</sequence>